<organism evidence="1">
    <name type="scientific">marine metagenome</name>
    <dbReference type="NCBI Taxonomy" id="408172"/>
    <lineage>
        <taxon>unclassified sequences</taxon>
        <taxon>metagenomes</taxon>
        <taxon>ecological metagenomes</taxon>
    </lineage>
</organism>
<evidence type="ECO:0008006" key="2">
    <source>
        <dbReference type="Google" id="ProtNLM"/>
    </source>
</evidence>
<dbReference type="Pfam" id="PF13589">
    <property type="entry name" value="HATPase_c_3"/>
    <property type="match status" value="1"/>
</dbReference>
<dbReference type="SUPFAM" id="SSF55874">
    <property type="entry name" value="ATPase domain of HSP90 chaperone/DNA topoisomerase II/histidine kinase"/>
    <property type="match status" value="1"/>
</dbReference>
<gene>
    <name evidence="1" type="ORF">METZ01_LOCUS300154</name>
</gene>
<proteinExistence type="predicted"/>
<protein>
    <recommendedName>
        <fullName evidence="2">Histidine kinase/HSP90-like ATPase domain-containing protein</fullName>
    </recommendedName>
</protein>
<dbReference type="EMBL" id="UINC01093129">
    <property type="protein sequence ID" value="SVC47300.1"/>
    <property type="molecule type" value="Genomic_DNA"/>
</dbReference>
<sequence>MLVYFEAIANAFDAGAKNIEINIGLTGFDKPDSLEVTITDDGAGFNDENFERFSTLLKPRDKHHKGIGRLVFLNYFKRVKVLSIWEGNKREFIFKDEFDKSSVETKAPELTQNSTTLIFEIFRKDKIKSYDDLKPDILKRRIIEHFLPALDSLAQKVPDFRISLVLCVNEENRQREFFSRDVSIVKNDLPPLTLVEIEDPKIDAFSKVKIRYHITENEGSGSCLTAFNIDDRTVPVSLVNTSSIPYGYSCIFLFESEIFHSNTDSSRQKLILPEGLSESVLFKTLKSEIAKILSDNIPEIKIRNK</sequence>
<accession>A0A382MF70</accession>
<dbReference type="InterPro" id="IPR036890">
    <property type="entry name" value="HATPase_C_sf"/>
</dbReference>
<name>A0A382MF70_9ZZZZ</name>
<dbReference type="Gene3D" id="3.30.565.10">
    <property type="entry name" value="Histidine kinase-like ATPase, C-terminal domain"/>
    <property type="match status" value="1"/>
</dbReference>
<reference evidence="1" key="1">
    <citation type="submission" date="2018-05" db="EMBL/GenBank/DDBJ databases">
        <authorList>
            <person name="Lanie J.A."/>
            <person name="Ng W.-L."/>
            <person name="Kazmierczak K.M."/>
            <person name="Andrzejewski T.M."/>
            <person name="Davidsen T.M."/>
            <person name="Wayne K.J."/>
            <person name="Tettelin H."/>
            <person name="Glass J.I."/>
            <person name="Rusch D."/>
            <person name="Podicherti R."/>
            <person name="Tsui H.-C.T."/>
            <person name="Winkler M.E."/>
        </authorList>
    </citation>
    <scope>NUCLEOTIDE SEQUENCE</scope>
</reference>
<feature type="non-terminal residue" evidence="1">
    <location>
        <position position="305"/>
    </location>
</feature>
<dbReference type="AlphaFoldDB" id="A0A382MF70"/>
<evidence type="ECO:0000313" key="1">
    <source>
        <dbReference type="EMBL" id="SVC47300.1"/>
    </source>
</evidence>